<evidence type="ECO:0000313" key="1">
    <source>
        <dbReference type="EMBL" id="KAI3962614.1"/>
    </source>
</evidence>
<dbReference type="Proteomes" id="UP001202328">
    <property type="component" value="Unassembled WGS sequence"/>
</dbReference>
<accession>A0AAD4TLB0</accession>
<protein>
    <submittedName>
        <fullName evidence="1">Uncharacterized protein</fullName>
    </submittedName>
</protein>
<dbReference type="EMBL" id="JAJJMB010000289">
    <property type="protein sequence ID" value="KAI3962614.1"/>
    <property type="molecule type" value="Genomic_DNA"/>
</dbReference>
<keyword evidence="2" id="KW-1185">Reference proteome</keyword>
<name>A0AAD4TLB0_9MAGN</name>
<gene>
    <name evidence="1" type="ORF">MKW98_008481</name>
</gene>
<sequence>ETIRAFLAYFQNQILRRASELFGFSNGRMLSGGFYMIEDLIWMRIPLQLKVERRKYLFEVVWEHAILLADWLASILIKETSRLAEDHARK</sequence>
<evidence type="ECO:0000313" key="2">
    <source>
        <dbReference type="Proteomes" id="UP001202328"/>
    </source>
</evidence>
<proteinExistence type="predicted"/>
<reference evidence="1" key="1">
    <citation type="submission" date="2022-04" db="EMBL/GenBank/DDBJ databases">
        <title>A functionally conserved STORR gene fusion in Papaver species that diverged 16.8 million years ago.</title>
        <authorList>
            <person name="Catania T."/>
        </authorList>
    </citation>
    <scope>NUCLEOTIDE SEQUENCE</scope>
    <source>
        <strain evidence="1">S-188037</strain>
    </source>
</reference>
<comment type="caution">
    <text evidence="1">The sequence shown here is derived from an EMBL/GenBank/DDBJ whole genome shotgun (WGS) entry which is preliminary data.</text>
</comment>
<feature type="non-terminal residue" evidence="1">
    <location>
        <position position="90"/>
    </location>
</feature>
<organism evidence="1 2">
    <name type="scientific">Papaver atlanticum</name>
    <dbReference type="NCBI Taxonomy" id="357466"/>
    <lineage>
        <taxon>Eukaryota</taxon>
        <taxon>Viridiplantae</taxon>
        <taxon>Streptophyta</taxon>
        <taxon>Embryophyta</taxon>
        <taxon>Tracheophyta</taxon>
        <taxon>Spermatophyta</taxon>
        <taxon>Magnoliopsida</taxon>
        <taxon>Ranunculales</taxon>
        <taxon>Papaveraceae</taxon>
        <taxon>Papaveroideae</taxon>
        <taxon>Papaver</taxon>
    </lineage>
</organism>
<dbReference type="AlphaFoldDB" id="A0AAD4TLB0"/>